<name>A0A316M283_9CLOT</name>
<proteinExistence type="predicted"/>
<dbReference type="GO" id="GO:0003677">
    <property type="term" value="F:DNA binding"/>
    <property type="evidence" value="ECO:0007669"/>
    <property type="project" value="InterPro"/>
</dbReference>
<reference evidence="3 4" key="1">
    <citation type="submission" date="2018-03" db="EMBL/GenBank/DDBJ databases">
        <title>The uncultured portion of the human microbiome is neutrally assembled.</title>
        <authorList>
            <person name="Jeraldo P."/>
            <person name="Boardman L."/>
            <person name="White B.A."/>
            <person name="Nelson H."/>
            <person name="Goldenfeld N."/>
            <person name="Chia N."/>
        </authorList>
    </citation>
    <scope>NUCLEOTIDE SEQUENCE [LARGE SCALE GENOMIC DNA]</scope>
    <source>
        <strain evidence="3">CIM:MAG 903</strain>
    </source>
</reference>
<dbReference type="Proteomes" id="UP000246114">
    <property type="component" value="Unassembled WGS sequence"/>
</dbReference>
<feature type="domain" description="Transposase IS116/IS110/IS902 C-terminal" evidence="2">
    <location>
        <begin position="287"/>
        <end position="370"/>
    </location>
</feature>
<comment type="caution">
    <text evidence="3">The sequence shown here is derived from an EMBL/GenBank/DDBJ whole genome shotgun (WGS) entry which is preliminary data.</text>
</comment>
<dbReference type="Pfam" id="PF02371">
    <property type="entry name" value="Transposase_20"/>
    <property type="match status" value="1"/>
</dbReference>
<dbReference type="EMBL" id="QAMZ01000057">
    <property type="protein sequence ID" value="PWL51329.1"/>
    <property type="molecule type" value="Genomic_DNA"/>
</dbReference>
<evidence type="ECO:0000313" key="4">
    <source>
        <dbReference type="Proteomes" id="UP000246114"/>
    </source>
</evidence>
<evidence type="ECO:0000313" key="3">
    <source>
        <dbReference type="EMBL" id="PWL51329.1"/>
    </source>
</evidence>
<gene>
    <name evidence="3" type="ORF">DBY38_14915</name>
</gene>
<organism evidence="3 4">
    <name type="scientific">Clostridium cadaveris</name>
    <dbReference type="NCBI Taxonomy" id="1529"/>
    <lineage>
        <taxon>Bacteria</taxon>
        <taxon>Bacillati</taxon>
        <taxon>Bacillota</taxon>
        <taxon>Clostridia</taxon>
        <taxon>Eubacteriales</taxon>
        <taxon>Clostridiaceae</taxon>
        <taxon>Clostridium</taxon>
    </lineage>
</organism>
<dbReference type="GO" id="GO:0006313">
    <property type="term" value="P:DNA transposition"/>
    <property type="evidence" value="ECO:0007669"/>
    <property type="project" value="InterPro"/>
</dbReference>
<dbReference type="InterPro" id="IPR002525">
    <property type="entry name" value="Transp_IS110-like_N"/>
</dbReference>
<accession>A0A316M283</accession>
<evidence type="ECO:0000259" key="1">
    <source>
        <dbReference type="Pfam" id="PF01548"/>
    </source>
</evidence>
<dbReference type="Pfam" id="PF01548">
    <property type="entry name" value="DEDD_Tnp_IS110"/>
    <property type="match status" value="1"/>
</dbReference>
<protein>
    <submittedName>
        <fullName evidence="3">IS110 family transposase</fullName>
    </submittedName>
</protein>
<dbReference type="NCBIfam" id="NF033542">
    <property type="entry name" value="transpos_IS110"/>
    <property type="match status" value="1"/>
</dbReference>
<dbReference type="PANTHER" id="PTHR33055">
    <property type="entry name" value="TRANSPOSASE FOR INSERTION SEQUENCE ELEMENT IS1111A"/>
    <property type="match status" value="1"/>
</dbReference>
<dbReference type="PANTHER" id="PTHR33055:SF13">
    <property type="entry name" value="TRANSPOSASE"/>
    <property type="match status" value="1"/>
</dbReference>
<evidence type="ECO:0000259" key="2">
    <source>
        <dbReference type="Pfam" id="PF02371"/>
    </source>
</evidence>
<dbReference type="InterPro" id="IPR047650">
    <property type="entry name" value="Transpos_IS110"/>
</dbReference>
<feature type="domain" description="Transposase IS110-like N-terminal" evidence="1">
    <location>
        <begin position="12"/>
        <end position="171"/>
    </location>
</feature>
<dbReference type="InterPro" id="IPR003346">
    <property type="entry name" value="Transposase_20"/>
</dbReference>
<dbReference type="RefSeq" id="WP_168972139.1">
    <property type="nucleotide sequence ID" value="NZ_JABAGG010000006.1"/>
</dbReference>
<sequence length="454" mass="53568">MEKDREDKKIFLGIDIGKTLNWVSFLSLYSKDEIRKRIKITNNIYGFLKLESILKELLREEKITKEEILIGIESTGHYWINFYEFFTKRDYEVVMVKNRVVKLKREAKYSQKGKNDSIDCHCIGLVLKDWDYFNIQKTDRNFSALKRLTRSKEDYTKIKVQNKNRLRAWIDVNNPIYFMIFTKMDSKTGLAILREYPSPHDVVNKDMEEIKGILKKDGKNKGIDLRIINEYVMLCKDLYKDIIVLNNGDRRELECYLDQVASIEKQLEQLDLAIQELAMETIPAYEKIIKIKGMGDTQIVNFLAEIGLIENFPSARALQAYFGLSIRADMSGNMVKQSRITKAGNRVGRKILYNIAMMLVNHNKDWRKLYCYYKSYDRKTANSNNEMLVAVACKLLRVLYGMLKHNKDFDPDELLRHFDFRDCNKEKFIKEYIGDKKKLAIPKEELEALFKEKY</sequence>
<dbReference type="AlphaFoldDB" id="A0A316M283"/>
<dbReference type="GO" id="GO:0004803">
    <property type="term" value="F:transposase activity"/>
    <property type="evidence" value="ECO:0007669"/>
    <property type="project" value="InterPro"/>
</dbReference>